<organism evidence="1 2">
    <name type="scientific">Hallella colorans</name>
    <dbReference type="NCBI Taxonomy" id="1703337"/>
    <lineage>
        <taxon>Bacteria</taxon>
        <taxon>Pseudomonadati</taxon>
        <taxon>Bacteroidota</taxon>
        <taxon>Bacteroidia</taxon>
        <taxon>Bacteroidales</taxon>
        <taxon>Prevotellaceae</taxon>
        <taxon>Hallella</taxon>
    </lineage>
</organism>
<dbReference type="Proteomes" id="UP000245870">
    <property type="component" value="Unassembled WGS sequence"/>
</dbReference>
<keyword evidence="2" id="KW-1185">Reference proteome</keyword>
<gene>
    <name evidence="1" type="ORF">C7379_10835</name>
</gene>
<evidence type="ECO:0000313" key="1">
    <source>
        <dbReference type="EMBL" id="PVX54808.1"/>
    </source>
</evidence>
<protein>
    <submittedName>
        <fullName evidence="1">Uncharacterized protein</fullName>
    </submittedName>
</protein>
<dbReference type="AlphaFoldDB" id="A0A2U0UB28"/>
<dbReference type="EMBL" id="QENY01000008">
    <property type="protein sequence ID" value="PVX54808.1"/>
    <property type="molecule type" value="Genomic_DNA"/>
</dbReference>
<proteinExistence type="predicted"/>
<evidence type="ECO:0000313" key="2">
    <source>
        <dbReference type="Proteomes" id="UP000245870"/>
    </source>
</evidence>
<accession>A0A2U0UB28</accession>
<sequence>MCKTRNCITFLIKCVNFCTYYLERIEMFFNFVIRS</sequence>
<reference evidence="1 2" key="1">
    <citation type="submission" date="2018-05" db="EMBL/GenBank/DDBJ databases">
        <title>Genomic Encyclopedia of Type Strains, Phase IV (KMG-IV): sequencing the most valuable type-strain genomes for metagenomic binning, comparative biology and taxonomic classification.</title>
        <authorList>
            <person name="Goeker M."/>
        </authorList>
    </citation>
    <scope>NUCLEOTIDE SEQUENCE [LARGE SCALE GENOMIC DNA]</scope>
    <source>
        <strain evidence="1 2">DSM 100333</strain>
    </source>
</reference>
<name>A0A2U0UB28_9BACT</name>
<comment type="caution">
    <text evidence="1">The sequence shown here is derived from an EMBL/GenBank/DDBJ whole genome shotgun (WGS) entry which is preliminary data.</text>
</comment>